<evidence type="ECO:0000256" key="1">
    <source>
        <dbReference type="SAM" id="MobiDB-lite"/>
    </source>
</evidence>
<feature type="compositionally biased region" description="Low complexity" evidence="1">
    <location>
        <begin position="38"/>
        <end position="49"/>
    </location>
</feature>
<dbReference type="Proteomes" id="UP000034164">
    <property type="component" value="Unassembled WGS sequence"/>
</dbReference>
<name>A0A0G2I6P8_9EURO</name>
<evidence type="ECO:0000313" key="3">
    <source>
        <dbReference type="Proteomes" id="UP000034164"/>
    </source>
</evidence>
<protein>
    <submittedName>
        <fullName evidence="2">Uncharacterized protein</fullName>
    </submittedName>
</protein>
<dbReference type="AlphaFoldDB" id="A0A0G2I6P8"/>
<accession>A0A0G2I6P8</accession>
<feature type="compositionally biased region" description="Basic and acidic residues" evidence="1">
    <location>
        <begin position="98"/>
        <end position="110"/>
    </location>
</feature>
<comment type="caution">
    <text evidence="2">The sequence shown here is derived from an EMBL/GenBank/DDBJ whole genome shotgun (WGS) entry which is preliminary data.</text>
</comment>
<reference evidence="3" key="1">
    <citation type="journal article" date="2015" name="PLoS Genet.">
        <title>The dynamic genome and transcriptome of the human fungal pathogen Blastomyces and close relative Emmonsia.</title>
        <authorList>
            <person name="Munoz J.F."/>
            <person name="Gauthier G.M."/>
            <person name="Desjardins C.A."/>
            <person name="Gallo J.E."/>
            <person name="Holder J."/>
            <person name="Sullivan T.D."/>
            <person name="Marty A.J."/>
            <person name="Carmen J.C."/>
            <person name="Chen Z."/>
            <person name="Ding L."/>
            <person name="Gujja S."/>
            <person name="Magrini V."/>
            <person name="Misas E."/>
            <person name="Mitreva M."/>
            <person name="Priest M."/>
            <person name="Saif S."/>
            <person name="Whiston E.A."/>
            <person name="Young S."/>
            <person name="Zeng Q."/>
            <person name="Goldman W.E."/>
            <person name="Mardis E.R."/>
            <person name="Taylor J.W."/>
            <person name="McEwen J.G."/>
            <person name="Clay O.K."/>
            <person name="Klein B.S."/>
            <person name="Cuomo C.A."/>
        </authorList>
    </citation>
    <scope>NUCLEOTIDE SEQUENCE [LARGE SCALE GENOMIC DNA]</scope>
    <source>
        <strain evidence="3">UAMH 3008</strain>
    </source>
</reference>
<dbReference type="EMBL" id="LCZI01000513">
    <property type="protein sequence ID" value="KKZ66158.1"/>
    <property type="molecule type" value="Genomic_DNA"/>
</dbReference>
<dbReference type="VEuPathDB" id="FungiDB:EMCG_01135"/>
<feature type="compositionally biased region" description="Polar residues" evidence="1">
    <location>
        <begin position="13"/>
        <end position="37"/>
    </location>
</feature>
<gene>
    <name evidence="2" type="ORF">EMCG_01135</name>
</gene>
<organism evidence="2 3">
    <name type="scientific">[Emmonsia] crescens</name>
    <dbReference type="NCBI Taxonomy" id="73230"/>
    <lineage>
        <taxon>Eukaryota</taxon>
        <taxon>Fungi</taxon>
        <taxon>Dikarya</taxon>
        <taxon>Ascomycota</taxon>
        <taxon>Pezizomycotina</taxon>
        <taxon>Eurotiomycetes</taxon>
        <taxon>Eurotiomycetidae</taxon>
        <taxon>Onygenales</taxon>
        <taxon>Ajellomycetaceae</taxon>
        <taxon>Emergomyces</taxon>
    </lineage>
</organism>
<feature type="non-terminal residue" evidence="2">
    <location>
        <position position="110"/>
    </location>
</feature>
<feature type="region of interest" description="Disordered" evidence="1">
    <location>
        <begin position="1"/>
        <end position="110"/>
    </location>
</feature>
<evidence type="ECO:0000313" key="2">
    <source>
        <dbReference type="EMBL" id="KKZ66158.1"/>
    </source>
</evidence>
<feature type="compositionally biased region" description="Basic and acidic residues" evidence="1">
    <location>
        <begin position="1"/>
        <end position="12"/>
    </location>
</feature>
<proteinExistence type="predicted"/>
<sequence length="110" mass="12820">MTCERILTERGRQSNGLYSIKRQSTEPNQDEAYSQPIQQESSAEESYSQGHANTERGRQSNWRYPIKRQSTEPNQDEAYSQPIQKESSAEESYSQRHANTERARQPSRDH</sequence>
<feature type="compositionally biased region" description="Polar residues" evidence="1">
    <location>
        <begin position="71"/>
        <end position="97"/>
    </location>
</feature>